<accession>A0AAN8JH95</accession>
<dbReference type="InterPro" id="IPR011044">
    <property type="entry name" value="Quino_amine_DH_bsu"/>
</dbReference>
<dbReference type="Gene3D" id="2.130.10.10">
    <property type="entry name" value="YVTN repeat-like/Quinoprotein amine dehydrogenase"/>
    <property type="match status" value="1"/>
</dbReference>
<proteinExistence type="predicted"/>
<reference evidence="2 3" key="1">
    <citation type="submission" date="2024-01" db="EMBL/GenBank/DDBJ databases">
        <title>The genome of the rayed Mediterranean limpet Patella caerulea (Linnaeus, 1758).</title>
        <authorList>
            <person name="Anh-Thu Weber A."/>
            <person name="Halstead-Nussloch G."/>
        </authorList>
    </citation>
    <scope>NUCLEOTIDE SEQUENCE [LARGE SCALE GENOMIC DNA]</scope>
    <source>
        <strain evidence="2">AATW-2023a</strain>
        <tissue evidence="2">Whole specimen</tissue>
    </source>
</reference>
<protein>
    <submittedName>
        <fullName evidence="2">Uncharacterized protein</fullName>
    </submittedName>
</protein>
<dbReference type="Proteomes" id="UP001347796">
    <property type="component" value="Unassembled WGS sequence"/>
</dbReference>
<gene>
    <name evidence="2" type="ORF">SNE40_017399</name>
</gene>
<sequence length="381" mass="43571">MVVKNTKFETKINYVLPVDYTRCLLQLGEKVSLFDLQMSSIIRIYQGHTLTDPVINSTKTEFYTLSRGRMNIKKYNIETGVCEIIKGCGEKLVDYIVNKTCTVLAASVHDDEWVVFFDLVNKQVMYQLTPEMIEGDDSICLNEGGLVTDDGRYFVFSHLLVPPDLAGVEDAEPTEVVVMWNIPDKKRHQILYDDNSGNEDSCVADVVDFHILKDKEIITTNSDYFIRVYDIETGNLLHRLTTGHFSRFVIVLNKNNPFFLSYAKHREENSIRLWDIETFEGLASYCIESKMKAVNFTSDGYHIIVTYDDDCHVKFDLKGGDNTSKYQPPKQLEQYEELFKPTDEIVELEIPSNVIYDNPNPDTDEEEVADDTGDSSSDDSS</sequence>
<dbReference type="InterPro" id="IPR015943">
    <property type="entry name" value="WD40/YVTN_repeat-like_dom_sf"/>
</dbReference>
<dbReference type="AlphaFoldDB" id="A0AAN8JH95"/>
<organism evidence="2 3">
    <name type="scientific">Patella caerulea</name>
    <name type="common">Rayed Mediterranean limpet</name>
    <dbReference type="NCBI Taxonomy" id="87958"/>
    <lineage>
        <taxon>Eukaryota</taxon>
        <taxon>Metazoa</taxon>
        <taxon>Spiralia</taxon>
        <taxon>Lophotrochozoa</taxon>
        <taxon>Mollusca</taxon>
        <taxon>Gastropoda</taxon>
        <taxon>Patellogastropoda</taxon>
        <taxon>Patelloidea</taxon>
        <taxon>Patellidae</taxon>
        <taxon>Patella</taxon>
    </lineage>
</organism>
<evidence type="ECO:0000256" key="1">
    <source>
        <dbReference type="SAM" id="MobiDB-lite"/>
    </source>
</evidence>
<dbReference type="SUPFAM" id="SSF50969">
    <property type="entry name" value="YVTN repeat-like/Quinoprotein amine dehydrogenase"/>
    <property type="match status" value="1"/>
</dbReference>
<name>A0AAN8JH95_PATCE</name>
<keyword evidence="3" id="KW-1185">Reference proteome</keyword>
<feature type="compositionally biased region" description="Acidic residues" evidence="1">
    <location>
        <begin position="362"/>
        <end position="381"/>
    </location>
</feature>
<feature type="region of interest" description="Disordered" evidence="1">
    <location>
        <begin position="350"/>
        <end position="381"/>
    </location>
</feature>
<evidence type="ECO:0000313" key="2">
    <source>
        <dbReference type="EMBL" id="KAK6174053.1"/>
    </source>
</evidence>
<evidence type="ECO:0000313" key="3">
    <source>
        <dbReference type="Proteomes" id="UP001347796"/>
    </source>
</evidence>
<comment type="caution">
    <text evidence="2">The sequence shown here is derived from an EMBL/GenBank/DDBJ whole genome shotgun (WGS) entry which is preliminary data.</text>
</comment>
<dbReference type="EMBL" id="JAZGQO010000011">
    <property type="protein sequence ID" value="KAK6174053.1"/>
    <property type="molecule type" value="Genomic_DNA"/>
</dbReference>